<dbReference type="EMBL" id="KB446535">
    <property type="protein sequence ID" value="EME48816.1"/>
    <property type="molecule type" value="Genomic_DNA"/>
</dbReference>
<name>N1PZ59_DOTSN</name>
<keyword evidence="2" id="KW-1185">Reference proteome</keyword>
<evidence type="ECO:0000313" key="2">
    <source>
        <dbReference type="Proteomes" id="UP000016933"/>
    </source>
</evidence>
<accession>N1PZ59</accession>
<reference evidence="2" key="1">
    <citation type="journal article" date="2012" name="PLoS Genet.">
        <title>The genomes of the fungal plant pathogens Cladosporium fulvum and Dothistroma septosporum reveal adaptation to different hosts and lifestyles but also signatures of common ancestry.</title>
        <authorList>
            <person name="de Wit P.J.G.M."/>
            <person name="van der Burgt A."/>
            <person name="Oekmen B."/>
            <person name="Stergiopoulos I."/>
            <person name="Abd-Elsalam K.A."/>
            <person name="Aerts A.L."/>
            <person name="Bahkali A.H."/>
            <person name="Beenen H.G."/>
            <person name="Chettri P."/>
            <person name="Cox M.P."/>
            <person name="Datema E."/>
            <person name="de Vries R.P."/>
            <person name="Dhillon B."/>
            <person name="Ganley A.R."/>
            <person name="Griffiths S.A."/>
            <person name="Guo Y."/>
            <person name="Hamelin R.C."/>
            <person name="Henrissat B."/>
            <person name="Kabir M.S."/>
            <person name="Jashni M.K."/>
            <person name="Kema G."/>
            <person name="Klaubauf S."/>
            <person name="Lapidus A."/>
            <person name="Levasseur A."/>
            <person name="Lindquist E."/>
            <person name="Mehrabi R."/>
            <person name="Ohm R.A."/>
            <person name="Owen T.J."/>
            <person name="Salamov A."/>
            <person name="Schwelm A."/>
            <person name="Schijlen E."/>
            <person name="Sun H."/>
            <person name="van den Burg H.A."/>
            <person name="van Ham R.C.H.J."/>
            <person name="Zhang S."/>
            <person name="Goodwin S.B."/>
            <person name="Grigoriev I.V."/>
            <person name="Collemare J."/>
            <person name="Bradshaw R.E."/>
        </authorList>
    </citation>
    <scope>NUCLEOTIDE SEQUENCE [LARGE SCALE GENOMIC DNA]</scope>
    <source>
        <strain evidence="2">NZE10 / CBS 128990</strain>
    </source>
</reference>
<gene>
    <name evidence="1" type="ORF">DOTSEDRAFT_19328</name>
</gene>
<sequence length="350" mass="40049">MAAYLTCSQLDLRSIDMDVRLADLIERLADYVEMLAEENNTCQRSPRATGRIQRLVRAQGLTLAIPVHDEPTPVSYPMSEIEYLDQRIQRLASEFESLDTQIHSLNDGHRDRTRQRATSLPAEMVQAPTNNLSRSDSMPQIHASHILNNTFAETLQAQIRQMSAEASHAVHVQDVMMEVINIQQTTLANPVLLFNSANDSVSRAFSSNERDILNHHGIIAHDFAIDQDNTLLYPPRTLDARGLVRPRVSSDSLGLQRNARRGNPWEVQYDYRHEIDNSRTLVVFDRSCLEHFRRLTQIEDIGQTLQSVIRVYVENCMHLVDMDQLVAYELNQARDRFILSDETAEELWSS</sequence>
<dbReference type="Proteomes" id="UP000016933">
    <property type="component" value="Unassembled WGS sequence"/>
</dbReference>
<reference evidence="1 2" key="2">
    <citation type="journal article" date="2012" name="PLoS Pathog.">
        <title>Diverse lifestyles and strategies of plant pathogenesis encoded in the genomes of eighteen Dothideomycetes fungi.</title>
        <authorList>
            <person name="Ohm R.A."/>
            <person name="Feau N."/>
            <person name="Henrissat B."/>
            <person name="Schoch C.L."/>
            <person name="Horwitz B.A."/>
            <person name="Barry K.W."/>
            <person name="Condon B.J."/>
            <person name="Copeland A.C."/>
            <person name="Dhillon B."/>
            <person name="Glaser F."/>
            <person name="Hesse C.N."/>
            <person name="Kosti I."/>
            <person name="LaButti K."/>
            <person name="Lindquist E.A."/>
            <person name="Lucas S."/>
            <person name="Salamov A.A."/>
            <person name="Bradshaw R.E."/>
            <person name="Ciuffetti L."/>
            <person name="Hamelin R.C."/>
            <person name="Kema G.H.J."/>
            <person name="Lawrence C."/>
            <person name="Scott J.A."/>
            <person name="Spatafora J.W."/>
            <person name="Turgeon B.G."/>
            <person name="de Wit P.J.G.M."/>
            <person name="Zhong S."/>
            <person name="Goodwin S.B."/>
            <person name="Grigoriev I.V."/>
        </authorList>
    </citation>
    <scope>NUCLEOTIDE SEQUENCE [LARGE SCALE GENOMIC DNA]</scope>
    <source>
        <strain evidence="2">NZE10 / CBS 128990</strain>
    </source>
</reference>
<dbReference type="OrthoDB" id="10564934at2759"/>
<dbReference type="AlphaFoldDB" id="N1PZ59"/>
<evidence type="ECO:0000313" key="1">
    <source>
        <dbReference type="EMBL" id="EME48816.1"/>
    </source>
</evidence>
<dbReference type="HOGENOM" id="CLU_792325_0_0_1"/>
<proteinExistence type="predicted"/>
<organism evidence="1 2">
    <name type="scientific">Dothistroma septosporum (strain NZE10 / CBS 128990)</name>
    <name type="common">Red band needle blight fungus</name>
    <name type="synonym">Mycosphaerella pini</name>
    <dbReference type="NCBI Taxonomy" id="675120"/>
    <lineage>
        <taxon>Eukaryota</taxon>
        <taxon>Fungi</taxon>
        <taxon>Dikarya</taxon>
        <taxon>Ascomycota</taxon>
        <taxon>Pezizomycotina</taxon>
        <taxon>Dothideomycetes</taxon>
        <taxon>Dothideomycetidae</taxon>
        <taxon>Mycosphaerellales</taxon>
        <taxon>Mycosphaerellaceae</taxon>
        <taxon>Dothistroma</taxon>
    </lineage>
</organism>
<protein>
    <submittedName>
        <fullName evidence="1">Uncharacterized protein</fullName>
    </submittedName>
</protein>